<evidence type="ECO:0000256" key="1">
    <source>
        <dbReference type="ARBA" id="ARBA00005594"/>
    </source>
</evidence>
<keyword evidence="5 8" id="KW-0648">Protein biosynthesis</keyword>
<gene>
    <name evidence="8 10" type="primary">trpS</name>
    <name evidence="10" type="ORF">COU09_01310</name>
</gene>
<dbReference type="Gene3D" id="3.40.50.620">
    <property type="entry name" value="HUPs"/>
    <property type="match status" value="1"/>
</dbReference>
<evidence type="ECO:0000313" key="11">
    <source>
        <dbReference type="Proteomes" id="UP000229615"/>
    </source>
</evidence>
<dbReference type="EMBL" id="PFBB01000014">
    <property type="protein sequence ID" value="PIR88604.1"/>
    <property type="molecule type" value="Genomic_DNA"/>
</dbReference>
<evidence type="ECO:0000256" key="7">
    <source>
        <dbReference type="ARBA" id="ARBA00049929"/>
    </source>
</evidence>
<sequence length="323" mass="36230">MKPIIVSGIQPTGRLHLGNYLGALKNFVDLQNSGEYECFFFIADYHSITTEYDPGEKQKEISDLMRSFLAVGLDPKKSNLFLQSAIPEHLELAWIFNSVTPMGELSRMTQYKEKSEKSGENVGLFTYPVLQAADILIYDADKVPVGEDQLQHVELTRLVARKFNNRFGRVFKTPEAITTEAPRLMSLDNPEKKMSKSLPSGCVYIDESPEEIKAKFVKAVTDSGDEVRYDEKNKPGVSNLLRIASSFSGKTMEETEKDLGGNRYGELKERVGNLVVDYFAQYRNKKAKTSSGAATKAFTRGGKRARKLAENKMRTVRKSIGIS</sequence>
<feature type="binding site" evidence="8">
    <location>
        <begin position="10"/>
        <end position="12"/>
    </location>
    <ligand>
        <name>ATP</name>
        <dbReference type="ChEBI" id="CHEBI:30616"/>
    </ligand>
</feature>
<dbReference type="PANTHER" id="PTHR43766">
    <property type="entry name" value="TRYPTOPHAN--TRNA LIGASE, MITOCHONDRIAL"/>
    <property type="match status" value="1"/>
</dbReference>
<evidence type="ECO:0000256" key="5">
    <source>
        <dbReference type="ARBA" id="ARBA00022917"/>
    </source>
</evidence>
<evidence type="ECO:0000256" key="8">
    <source>
        <dbReference type="HAMAP-Rule" id="MF_00140"/>
    </source>
</evidence>
<feature type="binding site" evidence="8">
    <location>
        <position position="184"/>
    </location>
    <ligand>
        <name>ATP</name>
        <dbReference type="ChEBI" id="CHEBI:30616"/>
    </ligand>
</feature>
<comment type="subcellular location">
    <subcellularLocation>
        <location evidence="8">Cytoplasm</location>
    </subcellularLocation>
</comment>
<dbReference type="GO" id="GO:0005829">
    <property type="term" value="C:cytosol"/>
    <property type="evidence" value="ECO:0007669"/>
    <property type="project" value="TreeGrafter"/>
</dbReference>
<dbReference type="PANTHER" id="PTHR43766:SF1">
    <property type="entry name" value="TRYPTOPHAN--TRNA LIGASE, MITOCHONDRIAL"/>
    <property type="match status" value="1"/>
</dbReference>
<keyword evidence="4 8" id="KW-0067">ATP-binding</keyword>
<name>A0A2H0UQC7_9BACT</name>
<dbReference type="NCBIfam" id="TIGR00233">
    <property type="entry name" value="trpS"/>
    <property type="match status" value="1"/>
</dbReference>
<dbReference type="InterPro" id="IPR001412">
    <property type="entry name" value="aa-tRNA-synth_I_CS"/>
</dbReference>
<dbReference type="GO" id="GO:0006436">
    <property type="term" value="P:tryptophanyl-tRNA aminoacylation"/>
    <property type="evidence" value="ECO:0007669"/>
    <property type="project" value="UniProtKB-UniRule"/>
</dbReference>
<feature type="short sequence motif" description="'KMSKS' region" evidence="8">
    <location>
        <begin position="193"/>
        <end position="197"/>
    </location>
</feature>
<dbReference type="Proteomes" id="UP000229615">
    <property type="component" value="Unassembled WGS sequence"/>
</dbReference>
<keyword evidence="8" id="KW-0963">Cytoplasm</keyword>
<keyword evidence="3 8" id="KW-0547">Nucleotide-binding</keyword>
<evidence type="ECO:0000256" key="9">
    <source>
        <dbReference type="RuleBase" id="RU363036"/>
    </source>
</evidence>
<dbReference type="SUPFAM" id="SSF52374">
    <property type="entry name" value="Nucleotidylyl transferase"/>
    <property type="match status" value="1"/>
</dbReference>
<dbReference type="AlphaFoldDB" id="A0A2H0UQC7"/>
<accession>A0A2H0UQC7</accession>
<evidence type="ECO:0000256" key="2">
    <source>
        <dbReference type="ARBA" id="ARBA00022598"/>
    </source>
</evidence>
<dbReference type="EC" id="6.1.1.2" evidence="8"/>
<dbReference type="InterPro" id="IPR014729">
    <property type="entry name" value="Rossmann-like_a/b/a_fold"/>
</dbReference>
<dbReference type="PROSITE" id="PS00178">
    <property type="entry name" value="AA_TRNA_LIGASE_I"/>
    <property type="match status" value="1"/>
</dbReference>
<feature type="binding site" evidence="8">
    <location>
        <begin position="193"/>
        <end position="197"/>
    </location>
    <ligand>
        <name>ATP</name>
        <dbReference type="ChEBI" id="CHEBI:30616"/>
    </ligand>
</feature>
<feature type="binding site" evidence="8">
    <location>
        <position position="134"/>
    </location>
    <ligand>
        <name>L-tryptophan</name>
        <dbReference type="ChEBI" id="CHEBI:57912"/>
    </ligand>
</feature>
<evidence type="ECO:0000256" key="3">
    <source>
        <dbReference type="ARBA" id="ARBA00022741"/>
    </source>
</evidence>
<feature type="short sequence motif" description="'HIGH' region" evidence="8">
    <location>
        <begin position="11"/>
        <end position="19"/>
    </location>
</feature>
<organism evidence="10 11">
    <name type="scientific">Candidatus Harrisonbacteria bacterium CG10_big_fil_rev_8_21_14_0_10_44_23</name>
    <dbReference type="NCBI Taxonomy" id="1974585"/>
    <lineage>
        <taxon>Bacteria</taxon>
        <taxon>Candidatus Harrisoniibacteriota</taxon>
    </lineage>
</organism>
<dbReference type="CDD" id="cd00806">
    <property type="entry name" value="TrpRS_core"/>
    <property type="match status" value="1"/>
</dbReference>
<dbReference type="InterPro" id="IPR024109">
    <property type="entry name" value="Trp-tRNA-ligase_bac-type"/>
</dbReference>
<comment type="caution">
    <text evidence="10">The sequence shown here is derived from an EMBL/GenBank/DDBJ whole genome shotgun (WGS) entry which is preliminary data.</text>
</comment>
<comment type="function">
    <text evidence="8">Catalyzes the attachment of tryptophan to tRNA(Trp).</text>
</comment>
<comment type="subunit">
    <text evidence="8">Homodimer.</text>
</comment>
<dbReference type="InterPro" id="IPR002306">
    <property type="entry name" value="Trp-tRNA-ligase"/>
</dbReference>
<evidence type="ECO:0000256" key="6">
    <source>
        <dbReference type="ARBA" id="ARBA00023146"/>
    </source>
</evidence>
<dbReference type="HAMAP" id="MF_00140_B">
    <property type="entry name" value="Trp_tRNA_synth_B"/>
    <property type="match status" value="1"/>
</dbReference>
<dbReference type="GO" id="GO:0004830">
    <property type="term" value="F:tryptophan-tRNA ligase activity"/>
    <property type="evidence" value="ECO:0007669"/>
    <property type="project" value="UniProtKB-UniRule"/>
</dbReference>
<protein>
    <recommendedName>
        <fullName evidence="8">Tryptophan--tRNA ligase</fullName>
        <ecNumber evidence="8">6.1.1.2</ecNumber>
    </recommendedName>
    <alternativeName>
        <fullName evidence="8">Tryptophanyl-tRNA synthetase</fullName>
        <shortName evidence="8">TrpRS</shortName>
    </alternativeName>
</protein>
<evidence type="ECO:0000256" key="4">
    <source>
        <dbReference type="ARBA" id="ARBA00022840"/>
    </source>
</evidence>
<proteinExistence type="inferred from homology"/>
<comment type="similarity">
    <text evidence="1 8 9">Belongs to the class-I aminoacyl-tRNA synthetase family.</text>
</comment>
<feature type="binding site" evidence="8">
    <location>
        <begin position="18"/>
        <end position="19"/>
    </location>
    <ligand>
        <name>ATP</name>
        <dbReference type="ChEBI" id="CHEBI:30616"/>
    </ligand>
</feature>
<comment type="catalytic activity">
    <reaction evidence="7 8">
        <text>tRNA(Trp) + L-tryptophan + ATP = L-tryptophyl-tRNA(Trp) + AMP + diphosphate + H(+)</text>
        <dbReference type="Rhea" id="RHEA:24080"/>
        <dbReference type="Rhea" id="RHEA-COMP:9671"/>
        <dbReference type="Rhea" id="RHEA-COMP:9705"/>
        <dbReference type="ChEBI" id="CHEBI:15378"/>
        <dbReference type="ChEBI" id="CHEBI:30616"/>
        <dbReference type="ChEBI" id="CHEBI:33019"/>
        <dbReference type="ChEBI" id="CHEBI:57912"/>
        <dbReference type="ChEBI" id="CHEBI:78442"/>
        <dbReference type="ChEBI" id="CHEBI:78535"/>
        <dbReference type="ChEBI" id="CHEBI:456215"/>
        <dbReference type="EC" id="6.1.1.2"/>
    </reaction>
</comment>
<keyword evidence="2 8" id="KW-0436">Ligase</keyword>
<reference evidence="11" key="1">
    <citation type="submission" date="2017-09" db="EMBL/GenBank/DDBJ databases">
        <title>Depth-based differentiation of microbial function through sediment-hosted aquifers and enrichment of novel symbionts in the deep terrestrial subsurface.</title>
        <authorList>
            <person name="Probst A.J."/>
            <person name="Ladd B."/>
            <person name="Jarett J.K."/>
            <person name="Geller-Mcgrath D.E."/>
            <person name="Sieber C.M.K."/>
            <person name="Emerson J.B."/>
            <person name="Anantharaman K."/>
            <person name="Thomas B.C."/>
            <person name="Malmstrom R."/>
            <person name="Stieglmeier M."/>
            <person name="Klingl A."/>
            <person name="Woyke T."/>
            <person name="Ryan C.M."/>
            <person name="Banfield J.F."/>
        </authorList>
    </citation>
    <scope>NUCLEOTIDE SEQUENCE [LARGE SCALE GENOMIC DNA]</scope>
</reference>
<dbReference type="Gene3D" id="1.10.240.10">
    <property type="entry name" value="Tyrosyl-Transfer RNA Synthetase"/>
    <property type="match status" value="1"/>
</dbReference>
<keyword evidence="6 8" id="KW-0030">Aminoacyl-tRNA synthetase</keyword>
<dbReference type="Pfam" id="PF00579">
    <property type="entry name" value="tRNA-synt_1b"/>
    <property type="match status" value="1"/>
</dbReference>
<dbReference type="GO" id="GO:0005524">
    <property type="term" value="F:ATP binding"/>
    <property type="evidence" value="ECO:0007669"/>
    <property type="project" value="UniProtKB-UniRule"/>
</dbReference>
<evidence type="ECO:0000313" key="10">
    <source>
        <dbReference type="EMBL" id="PIR88604.1"/>
    </source>
</evidence>
<dbReference type="InterPro" id="IPR002305">
    <property type="entry name" value="aa-tRNA-synth_Ic"/>
</dbReference>
<dbReference type="PRINTS" id="PR01039">
    <property type="entry name" value="TRNASYNTHTRP"/>
</dbReference>
<feature type="binding site" evidence="8">
    <location>
        <begin position="146"/>
        <end position="148"/>
    </location>
    <ligand>
        <name>ATP</name>
        <dbReference type="ChEBI" id="CHEBI:30616"/>
    </ligand>
</feature>
<dbReference type="InterPro" id="IPR050203">
    <property type="entry name" value="Trp-tRNA_synthetase"/>
</dbReference>